<feature type="region of interest" description="Disordered" evidence="1">
    <location>
        <begin position="1993"/>
        <end position="2019"/>
    </location>
</feature>
<feature type="compositionally biased region" description="Polar residues" evidence="1">
    <location>
        <begin position="1871"/>
        <end position="1886"/>
    </location>
</feature>
<name>A0A6P6RZR6_9EIME</name>
<evidence type="ECO:0000313" key="2">
    <source>
        <dbReference type="Proteomes" id="UP000515125"/>
    </source>
</evidence>
<evidence type="ECO:0000313" key="3">
    <source>
        <dbReference type="RefSeq" id="XP_026192600.1"/>
    </source>
</evidence>
<gene>
    <name evidence="3" type="primary">LOC34618511</name>
</gene>
<dbReference type="RefSeq" id="XP_026192600.1">
    <property type="nucleotide sequence ID" value="XM_026336815.1"/>
</dbReference>
<proteinExistence type="predicted"/>
<feature type="compositionally biased region" description="Basic and acidic residues" evidence="1">
    <location>
        <begin position="1601"/>
        <end position="1611"/>
    </location>
</feature>
<feature type="region of interest" description="Disordered" evidence="1">
    <location>
        <begin position="1593"/>
        <end position="1622"/>
    </location>
</feature>
<dbReference type="Proteomes" id="UP000515125">
    <property type="component" value="Unplaced"/>
</dbReference>
<evidence type="ECO:0000256" key="1">
    <source>
        <dbReference type="SAM" id="MobiDB-lite"/>
    </source>
</evidence>
<dbReference type="GeneID" id="34618511"/>
<feature type="compositionally biased region" description="Basic and acidic residues" evidence="1">
    <location>
        <begin position="2005"/>
        <end position="2015"/>
    </location>
</feature>
<feature type="region of interest" description="Disordered" evidence="1">
    <location>
        <begin position="270"/>
        <end position="298"/>
    </location>
</feature>
<keyword evidence="2" id="KW-1185">Reference proteome</keyword>
<feature type="region of interest" description="Disordered" evidence="1">
    <location>
        <begin position="1871"/>
        <end position="1893"/>
    </location>
</feature>
<organism evidence="2 3">
    <name type="scientific">Cyclospora cayetanensis</name>
    <dbReference type="NCBI Taxonomy" id="88456"/>
    <lineage>
        <taxon>Eukaryota</taxon>
        <taxon>Sar</taxon>
        <taxon>Alveolata</taxon>
        <taxon>Apicomplexa</taxon>
        <taxon>Conoidasida</taxon>
        <taxon>Coccidia</taxon>
        <taxon>Eucoccidiorida</taxon>
        <taxon>Eimeriorina</taxon>
        <taxon>Eimeriidae</taxon>
        <taxon>Cyclospora</taxon>
    </lineage>
</organism>
<dbReference type="OrthoDB" id="333372at2759"/>
<feature type="compositionally biased region" description="Low complexity" evidence="1">
    <location>
        <begin position="814"/>
        <end position="836"/>
    </location>
</feature>
<protein>
    <submittedName>
        <fullName evidence="3">Uncharacterized protein LOC34618511</fullName>
    </submittedName>
</protein>
<accession>A0A6P6RZR6</accession>
<reference evidence="3" key="1">
    <citation type="submission" date="2025-08" db="UniProtKB">
        <authorList>
            <consortium name="RefSeq"/>
        </authorList>
    </citation>
    <scope>IDENTIFICATION</scope>
</reference>
<sequence>MVWGTDFASPEEWLKQAAAIANDGKESKSMLLEVPRGNERLPQARTTRGPSCIPTKFPLGFPVQACLNDGMSDSIASPVKDSFGGCLGQGLNAHSGAPAGTLWGGGALVGPSLRSLQATVGDPLHKIKRVRSRKALPRTVWMNLAGSPSYALPGDLTLPHAEDTQGAPISDILGVSMGLLRSTTESFAMIHSVPASMGALDGSMLGHLLSHMRPQKGERASAVMNYPVAPPGLSSTVCSLSHQQSAIKKASDLRELPHGEVTLCPREPSFAKTLKNAPRQGPKSDDPNKPWGHSPPGLMVDVDKSSQGIKAELGPSASIPFPCDCVEPLPPSFLEDIGLDVPLSKEETAAYEAAVKSNCLLWLPLGRRRVPLVPGLVVYSYLQSLSVASQCIVCLSPTGMGTFELYEGLCKVLSLVCPQEAYNGGLYGSYGDSAEEPRGLIASLCAQNENGEIAAQSQRCRHWQQTRLKVKWGSPHTWNSYRAALKEYSEALRKHYGLHWPPRSSQEKQNYNLHRPLAPLRFARSQADAVKIRCRTPQGAPWASPPVVSMGQPSQDSVLHAGRSIKDSTWEDAVSTEVHLYWPRVLVCSVAVFESILMHGFLTLEDVALLLLDGVTCSSSSDSSIPCNSGAYDCLLNHFLPRVSCRPRILSLSEGPLDAGSPGALTKLRGLLHRIRCPSLLLAEPLRTVGEPLDVKLVRYSSEQPSYKTKSEVKAAAKAIVEVQDSAADPMLCLQEAPRQRHFTEAIRHILSMCDEYLTAALRVRCPLKRGATEASYVDLGLKGLGADNAGGSPDDEPECFHKPIQASVSTSLPQSSLNGAGSSSSSVPSQYPPYASGDPEMDAVMNTVVSHPLLKANVLCMRSVSSYLSPKQRQSVSARWGRLRRTLLHIQQEWGFWCLCAAAQRIRMRLNRIALSLSGIIMYSQTNAGRNNTGIHGSPLELDCLVAPEHYNGASQVASTPGPLEAQQLRAATEGSYGFQAPLFANGMTPYKAFEKGTLGTHQGDCSGVDFSLPPWLLWPFGVLPGECRLLEFVGLCKGLSGALKRPDPYLMQRRLELGASLLFLELLGAFLRQPSLSPYRKFCQGGLQDLGGLLHFHHHQQQQDMVMKQDRVIGFANCYRALAKETIRGLFSQRLIALDRILCQLQRDQEGPLWISGSHCIPHSKLLHERGALIICRSNTAALCLGRFIMARGLGKIVILPWAAKENILDGTLGALRGCTGLDGGTLANTRLSSTWEASISKESNSEPSSGDFPLRLTIATNSKQALPRLGEPGYGIVLMPEAPETEQELLQAAAACGNYVKGGGLVAPPIIMLFAAEMPSPECPISMCSVGAPHAKTVARRESLTRFELHLLLQRIKLLRGIGGPMTSRPGGKQVASASALTSPKRMPGVWVPATGAFVPYPLAWSLLQHVLAQGYQEAACRAFRQARGPQAEACFMLGPLRARREQKGPPTIELPPLKGFRENAIMPEVLELEPSSFEGTPGGALSWRESWEALAVKALQRLHSLGVLSNNLLLKPDASTQAEENASESSAMYEARLYSTGDRMWRLLPKCLLAPEVLNQMLKDPESTEHFTELYIHRLWCTPMTRRQVQEEQQQEQSHEAIAERTPGKTSQTDVPLPGSPLYDSGGLLGYWTPFSSKRKKAATTAGATAAAEAEGAATQAAAVELLCKLFPQRPVASVLQPLALLLPAPLREPVVFYGLHPMGTWRGDPTGWDETAEGPSAESDNEGLFFGVSERESPEGVEERSGEEGFMRIEIEPPEEDMQLKVPNGAALTALLEFTHEMLLRSLSIQNFRPTVKYSRTGAALWEALFNGAGGGSPSELSSASLRLYASNQDAFASLPRLRTPQHQSALHKRIDGATDPVVTLSQPVGSMDSNSPSEGPQDQDAEGTSVAQLLLKGGVSDCHRILLPFFALAPLAFDGRALNVSYICSLRALKCFSISSKWRAEEASRSLMEVYGVDTLRASVQGLASPSSALRFFRSALQHLEEKQSSPLSGVDPDITGRQEKKVPTEEMDSGSEMAVEDLVFSPISPLLRVGRCFPWKDFCKAGGTGEGSLIPVQGFESLHPERGRYIFKALELRGLERPIIRLTHDERRSYRYISLHCADTTVTPWTPQDKMHQGRPPLSDAYRHQLCQARVRLVEPYPDPQKGPHGNCWLLRGTRVRQGCRYLTREDSSSTTIFAGAQDAETAYAPQCARLCPWTEPVFLQLTWLAPAFFQLEVTASHLEFKDRILKQTVLKGPQGHLCLCRFSRCLSACPASASSDAMYAIYRTFKHFSPLLLAAFCAGLSHPPCFSSCIRLYRHGDVGYHRPTVSFCERPLLRVGTLGLPLS</sequence>
<feature type="region of interest" description="Disordered" evidence="1">
    <location>
        <begin position="812"/>
        <end position="836"/>
    </location>
</feature>